<reference evidence="1 2" key="1">
    <citation type="journal article" date="2012" name="J. Bacteriol.">
        <title>Genome sequence of Rhizobium grahamii CCGE502, a broad-host-range symbiont with low nodulation competitiveness in Phaseolus vulgaris.</title>
        <authorList>
            <person name="Althabegoiti M.J."/>
            <person name="Lozano L."/>
            <person name="Torres-Tejerizo G."/>
            <person name="Ormeno-Orrillo E."/>
            <person name="Rogel M.A."/>
            <person name="Gonzalez V."/>
            <person name="Martinez-Romero E."/>
        </authorList>
    </citation>
    <scope>NUCLEOTIDE SEQUENCE [LARGE SCALE GENOMIC DNA]</scope>
    <source>
        <strain evidence="1 2">CCGE 502</strain>
    </source>
</reference>
<evidence type="ECO:0000313" key="2">
    <source>
        <dbReference type="Proteomes" id="UP000014411"/>
    </source>
</evidence>
<gene>
    <name evidence="1" type="ORF">RGCCGE502_22840</name>
</gene>
<keyword evidence="2" id="KW-1185">Reference proteome</keyword>
<dbReference type="AlphaFoldDB" id="S3HR58"/>
<dbReference type="EMBL" id="AEYE02000029">
    <property type="protein sequence ID" value="EPE95736.1"/>
    <property type="molecule type" value="Genomic_DNA"/>
</dbReference>
<dbReference type="RefSeq" id="WP_016556518.1">
    <property type="nucleotide sequence ID" value="NZ_AEYE02000029.1"/>
</dbReference>
<evidence type="ECO:0000313" key="1">
    <source>
        <dbReference type="EMBL" id="EPE95736.1"/>
    </source>
</evidence>
<dbReference type="eggNOG" id="ENOG50312Q3">
    <property type="taxonomic scope" value="Bacteria"/>
</dbReference>
<comment type="caution">
    <text evidence="1">The sequence shown here is derived from an EMBL/GenBank/DDBJ whole genome shotgun (WGS) entry which is preliminary data.</text>
</comment>
<accession>S3HR58</accession>
<proteinExistence type="predicted"/>
<name>S3HR58_9HYPH</name>
<dbReference type="STRING" id="990285.RGCCGE502_22840"/>
<sequence length="65" mass="7323">MQTQTPYSPTIARDIASEMADHALERGEGLTFKDYKRLGFTEAQIQRHSDAAAAIFARRSLRRVA</sequence>
<organism evidence="1 2">
    <name type="scientific">Rhizobium grahamii CCGE 502</name>
    <dbReference type="NCBI Taxonomy" id="990285"/>
    <lineage>
        <taxon>Bacteria</taxon>
        <taxon>Pseudomonadati</taxon>
        <taxon>Pseudomonadota</taxon>
        <taxon>Alphaproteobacteria</taxon>
        <taxon>Hyphomicrobiales</taxon>
        <taxon>Rhizobiaceae</taxon>
        <taxon>Rhizobium/Agrobacterium group</taxon>
        <taxon>Rhizobium</taxon>
    </lineage>
</organism>
<protein>
    <submittedName>
        <fullName evidence="1">Uncharacterized protein</fullName>
    </submittedName>
</protein>
<dbReference type="Proteomes" id="UP000014411">
    <property type="component" value="Unassembled WGS sequence"/>
</dbReference>
<dbReference type="HOGENOM" id="CLU_2846797_0_0_5"/>